<reference evidence="10 11" key="1">
    <citation type="submission" date="2017-12" db="EMBL/GenBank/DDBJ databases">
        <title>Hemimetabolous genomes reveal molecular basis of termite eusociality.</title>
        <authorList>
            <person name="Harrison M.C."/>
            <person name="Jongepier E."/>
            <person name="Robertson H.M."/>
            <person name="Arning N."/>
            <person name="Bitard-Feildel T."/>
            <person name="Chao H."/>
            <person name="Childers C.P."/>
            <person name="Dinh H."/>
            <person name="Doddapaneni H."/>
            <person name="Dugan S."/>
            <person name="Gowin J."/>
            <person name="Greiner C."/>
            <person name="Han Y."/>
            <person name="Hu H."/>
            <person name="Hughes D.S.T."/>
            <person name="Huylmans A.-K."/>
            <person name="Kemena C."/>
            <person name="Kremer L.P.M."/>
            <person name="Lee S.L."/>
            <person name="Lopez-Ezquerra A."/>
            <person name="Mallet L."/>
            <person name="Monroy-Kuhn J.M."/>
            <person name="Moser A."/>
            <person name="Murali S.C."/>
            <person name="Muzny D.M."/>
            <person name="Otani S."/>
            <person name="Piulachs M.-D."/>
            <person name="Poelchau M."/>
            <person name="Qu J."/>
            <person name="Schaub F."/>
            <person name="Wada-Katsumata A."/>
            <person name="Worley K.C."/>
            <person name="Xie Q."/>
            <person name="Ylla G."/>
            <person name="Poulsen M."/>
            <person name="Gibbs R.A."/>
            <person name="Schal C."/>
            <person name="Richards S."/>
            <person name="Belles X."/>
            <person name="Korb J."/>
            <person name="Bornberg-Bauer E."/>
        </authorList>
    </citation>
    <scope>NUCLEOTIDE SEQUENCE [LARGE SCALE GENOMIC DNA]</scope>
    <source>
        <tissue evidence="10">Whole body</tissue>
    </source>
</reference>
<dbReference type="GO" id="GO:0005814">
    <property type="term" value="C:centriole"/>
    <property type="evidence" value="ECO:0007669"/>
    <property type="project" value="UniProtKB-SubCell"/>
</dbReference>
<dbReference type="InterPro" id="IPR038774">
    <property type="entry name" value="CEP162-like"/>
</dbReference>
<evidence type="ECO:0000256" key="7">
    <source>
        <dbReference type="ARBA" id="ARBA00023054"/>
    </source>
</evidence>
<keyword evidence="6" id="KW-0970">Cilium biogenesis/degradation</keyword>
<keyword evidence="4" id="KW-0963">Cytoplasm</keyword>
<accession>A0A2J7REZ1</accession>
<name>A0A2J7REZ1_9NEOP</name>
<dbReference type="STRING" id="105785.A0A2J7REZ1"/>
<comment type="caution">
    <text evidence="10">The sequence shown here is derived from an EMBL/GenBank/DDBJ whole genome shotgun (WGS) entry which is preliminary data.</text>
</comment>
<feature type="region of interest" description="Disordered" evidence="9">
    <location>
        <begin position="182"/>
        <end position="205"/>
    </location>
</feature>
<dbReference type="Proteomes" id="UP000235965">
    <property type="component" value="Unassembled WGS sequence"/>
</dbReference>
<protein>
    <recommendedName>
        <fullName evidence="3">Centrosomal protein of 162 kDa</fullName>
    </recommendedName>
</protein>
<evidence type="ECO:0000256" key="2">
    <source>
        <dbReference type="ARBA" id="ARBA00009485"/>
    </source>
</evidence>
<dbReference type="PANTHER" id="PTHR34031:SF1">
    <property type="entry name" value="CENTROSOMAL PROTEIN OF 162 KDA"/>
    <property type="match status" value="1"/>
</dbReference>
<evidence type="ECO:0000313" key="10">
    <source>
        <dbReference type="EMBL" id="PNF39403.1"/>
    </source>
</evidence>
<feature type="region of interest" description="Disordered" evidence="9">
    <location>
        <begin position="371"/>
        <end position="401"/>
    </location>
</feature>
<keyword evidence="5" id="KW-0493">Microtubule</keyword>
<evidence type="ECO:0000256" key="6">
    <source>
        <dbReference type="ARBA" id="ARBA00022794"/>
    </source>
</evidence>
<feature type="compositionally biased region" description="Polar residues" evidence="9">
    <location>
        <begin position="371"/>
        <end position="380"/>
    </location>
</feature>
<evidence type="ECO:0000256" key="9">
    <source>
        <dbReference type="SAM" id="MobiDB-lite"/>
    </source>
</evidence>
<dbReference type="InParanoid" id="A0A2J7REZ1"/>
<evidence type="ECO:0000256" key="4">
    <source>
        <dbReference type="ARBA" id="ARBA00022490"/>
    </source>
</evidence>
<dbReference type="GO" id="GO:0060271">
    <property type="term" value="P:cilium assembly"/>
    <property type="evidence" value="ECO:0007669"/>
    <property type="project" value="TreeGrafter"/>
</dbReference>
<evidence type="ECO:0000256" key="3">
    <source>
        <dbReference type="ARBA" id="ARBA00021406"/>
    </source>
</evidence>
<evidence type="ECO:0000256" key="1">
    <source>
        <dbReference type="ARBA" id="ARBA00004114"/>
    </source>
</evidence>
<comment type="subcellular location">
    <subcellularLocation>
        <location evidence="1">Cytoplasm</location>
        <location evidence="1">Cytoskeleton</location>
        <location evidence="1">Microtubule organizing center</location>
        <location evidence="1">Centrosome</location>
        <location evidence="1">Centriole</location>
    </subcellularLocation>
</comment>
<keyword evidence="11" id="KW-1185">Reference proteome</keyword>
<feature type="compositionally biased region" description="Low complexity" evidence="9">
    <location>
        <begin position="469"/>
        <end position="483"/>
    </location>
</feature>
<feature type="region of interest" description="Disordered" evidence="9">
    <location>
        <begin position="468"/>
        <end position="490"/>
    </location>
</feature>
<gene>
    <name evidence="10" type="ORF">B7P43_G13218</name>
</gene>
<feature type="compositionally biased region" description="Basic and acidic residues" evidence="9">
    <location>
        <begin position="381"/>
        <end position="401"/>
    </location>
</feature>
<evidence type="ECO:0000313" key="11">
    <source>
        <dbReference type="Proteomes" id="UP000235965"/>
    </source>
</evidence>
<dbReference type="PANTHER" id="PTHR34031">
    <property type="entry name" value="CENTROSOMAL PROTEIN OF 162 KDA"/>
    <property type="match status" value="1"/>
</dbReference>
<evidence type="ECO:0000256" key="5">
    <source>
        <dbReference type="ARBA" id="ARBA00022701"/>
    </source>
</evidence>
<feature type="region of interest" description="Disordered" evidence="9">
    <location>
        <begin position="12"/>
        <end position="34"/>
    </location>
</feature>
<comment type="similarity">
    <text evidence="2">Belongs to the CEP162 family.</text>
</comment>
<feature type="compositionally biased region" description="Polar residues" evidence="9">
    <location>
        <begin position="182"/>
        <end position="199"/>
    </location>
</feature>
<dbReference type="AlphaFoldDB" id="A0A2J7REZ1"/>
<keyword evidence="7" id="KW-0175">Coiled coil</keyword>
<dbReference type="OrthoDB" id="2157184at2759"/>
<proteinExistence type="inferred from homology"/>
<dbReference type="GO" id="GO:0005879">
    <property type="term" value="C:axonemal microtubule"/>
    <property type="evidence" value="ECO:0007669"/>
    <property type="project" value="TreeGrafter"/>
</dbReference>
<evidence type="ECO:0000256" key="8">
    <source>
        <dbReference type="ARBA" id="ARBA00023212"/>
    </source>
</evidence>
<feature type="compositionally biased region" description="Polar residues" evidence="9">
    <location>
        <begin position="18"/>
        <end position="27"/>
    </location>
</feature>
<sequence>MANIDLEFEEFMKEPLSTGESPDSNPSSRHDVKETLPKRRKFWWMKERPQIEKTPTEVASNRRFFSGVVSDGTRLEGGYATVSQTIKDINVAKVPATASPDISSSMADFLEKEKLCKELSNSISEVDSPAVEFQGNDVTDDEISSIMEQLSQLAGSTDDSAADKSVEEILKEAEELVRETSHSFSRFSNKSDQLKSPTTPGLVIRSMPVNPVHASIDNKHFVMEGNDEDSQSSINRPGTAPRTLTRINNKSAGWKMIDKGEQLRGSILGSVHQTSGKIDVRPGVEEISGDKFGDFRQVAHSDIHENSGARTDGGYTDVECMMSGTKSAKHLGNYSGSTNKRKDLLKKEKTVTFEDGLSLFPKSASSMSKICHSVEQSSSQKLHEGESISKKKSEASNKEDNVLTVETVTLQPGAEDEQFVRGEKHGDQHSKVLTVSPPLIQHGETVGTPDAIFQLIDSEVRSEIVAALQESQKNSSQDSSHSSLNTEKEKEEIFDHGNNVRSTMIHSLDSAGISFTKKPLSTVQEESSVSESSLGVDKLKDASTVTARKQSSGRCVQVTDTSLIEHVATLEKDLLQEQNMSLQLKSRLESGEQEHKKQLDALKCRHEEEILTLKKEVYILNAKVMDFEKGQESSAMGKGEGDIHVNDGTVREHRITLLETELQQQEHLILGYQRENIKLCQEMKQLKVRLTYALLFLSLIVWYHLTRASVKCLVIDLIAAQVSCPTGSISWAGSTKP</sequence>
<organism evidence="10 11">
    <name type="scientific">Cryptotermes secundus</name>
    <dbReference type="NCBI Taxonomy" id="105785"/>
    <lineage>
        <taxon>Eukaryota</taxon>
        <taxon>Metazoa</taxon>
        <taxon>Ecdysozoa</taxon>
        <taxon>Arthropoda</taxon>
        <taxon>Hexapoda</taxon>
        <taxon>Insecta</taxon>
        <taxon>Pterygota</taxon>
        <taxon>Neoptera</taxon>
        <taxon>Polyneoptera</taxon>
        <taxon>Dictyoptera</taxon>
        <taxon>Blattodea</taxon>
        <taxon>Blattoidea</taxon>
        <taxon>Termitoidae</taxon>
        <taxon>Kalotermitidae</taxon>
        <taxon>Cryptotermitinae</taxon>
        <taxon>Cryptotermes</taxon>
    </lineage>
</organism>
<dbReference type="EMBL" id="NEVH01004423">
    <property type="protein sequence ID" value="PNF39403.1"/>
    <property type="molecule type" value="Genomic_DNA"/>
</dbReference>
<feature type="region of interest" description="Disordered" evidence="9">
    <location>
        <begin position="225"/>
        <end position="244"/>
    </location>
</feature>
<keyword evidence="8" id="KW-0206">Cytoskeleton</keyword>